<dbReference type="InterPro" id="IPR001878">
    <property type="entry name" value="Znf_CCHC"/>
</dbReference>
<protein>
    <recommendedName>
        <fullName evidence="3">CCHC-type domain-containing protein</fullName>
    </recommendedName>
</protein>
<dbReference type="SMART" id="SM00343">
    <property type="entry name" value="ZnF_C2HC"/>
    <property type="match status" value="2"/>
</dbReference>
<evidence type="ECO:0000256" key="2">
    <source>
        <dbReference type="SAM" id="MobiDB-lite"/>
    </source>
</evidence>
<dbReference type="InterPro" id="IPR036875">
    <property type="entry name" value="Znf_CCHC_sf"/>
</dbReference>
<dbReference type="PANTHER" id="PTHR22639:SF3">
    <property type="entry name" value="ZINC FINGER CCHC DOMAIN-CONTAINING PROTEIN 3"/>
    <property type="match status" value="1"/>
</dbReference>
<evidence type="ECO:0000313" key="4">
    <source>
        <dbReference type="EMBL" id="PVD18987.1"/>
    </source>
</evidence>
<organism evidence="4 5">
    <name type="scientific">Pomacea canaliculata</name>
    <name type="common">Golden apple snail</name>
    <dbReference type="NCBI Taxonomy" id="400727"/>
    <lineage>
        <taxon>Eukaryota</taxon>
        <taxon>Metazoa</taxon>
        <taxon>Spiralia</taxon>
        <taxon>Lophotrochozoa</taxon>
        <taxon>Mollusca</taxon>
        <taxon>Gastropoda</taxon>
        <taxon>Caenogastropoda</taxon>
        <taxon>Architaenioglossa</taxon>
        <taxon>Ampullarioidea</taxon>
        <taxon>Ampullariidae</taxon>
        <taxon>Pomacea</taxon>
    </lineage>
</organism>
<feature type="compositionally biased region" description="Pro residues" evidence="2">
    <location>
        <begin position="320"/>
        <end position="332"/>
    </location>
</feature>
<evidence type="ECO:0000259" key="3">
    <source>
        <dbReference type="PROSITE" id="PS50158"/>
    </source>
</evidence>
<evidence type="ECO:0000256" key="1">
    <source>
        <dbReference type="PROSITE-ProRule" id="PRU00047"/>
    </source>
</evidence>
<accession>A0A2T7NCU9</accession>
<dbReference type="InterPro" id="IPR042509">
    <property type="entry name" value="ZCCHC3"/>
</dbReference>
<keyword evidence="1" id="KW-0479">Metal-binding</keyword>
<feature type="region of interest" description="Disordered" evidence="2">
    <location>
        <begin position="1"/>
        <end position="25"/>
    </location>
</feature>
<feature type="compositionally biased region" description="Low complexity" evidence="2">
    <location>
        <begin position="399"/>
        <end position="408"/>
    </location>
</feature>
<gene>
    <name evidence="4" type="ORF">C0Q70_21546</name>
</gene>
<dbReference type="Proteomes" id="UP000245119">
    <property type="component" value="Linkage Group LG14"/>
</dbReference>
<feature type="compositionally biased region" description="Low complexity" evidence="2">
    <location>
        <begin position="337"/>
        <end position="361"/>
    </location>
</feature>
<proteinExistence type="predicted"/>
<dbReference type="Gene3D" id="4.10.60.10">
    <property type="entry name" value="Zinc finger, CCHC-type"/>
    <property type="match status" value="1"/>
</dbReference>
<feature type="compositionally biased region" description="Polar residues" evidence="2">
    <location>
        <begin position="362"/>
        <end position="385"/>
    </location>
</feature>
<dbReference type="PROSITE" id="PS50158">
    <property type="entry name" value="ZF_CCHC"/>
    <property type="match status" value="1"/>
</dbReference>
<dbReference type="GO" id="GO:0003690">
    <property type="term" value="F:double-stranded DNA binding"/>
    <property type="evidence" value="ECO:0007669"/>
    <property type="project" value="InterPro"/>
</dbReference>
<dbReference type="EMBL" id="PZQS01000014">
    <property type="protein sequence ID" value="PVD18987.1"/>
    <property type="molecule type" value="Genomic_DNA"/>
</dbReference>
<dbReference type="GO" id="GO:0002218">
    <property type="term" value="P:activation of innate immune response"/>
    <property type="evidence" value="ECO:0007669"/>
    <property type="project" value="InterPro"/>
</dbReference>
<keyword evidence="1" id="KW-0862">Zinc</keyword>
<dbReference type="AlphaFoldDB" id="A0A2T7NCU9"/>
<sequence>MAKKLSNLGKRIREDDSSDSEEEVREGIEGAWPRFLVVEGAEQDRPLSSLSPFAIAKGFKNISNNFSTIRRLRSGQFLVQCANQKASEALRRWDGKQFVDRPIKVTSHRSLNSSKGVIRCPDLAGMTETDIRSELASQGVSAVQRVTLRRDGKSIPTNTLFLTFCLPKIPDFIEVGYLRVKVSIFIPSPLRCFNCQRYGHGASFCRSQARCFRCGGTGHAAADCSSSAKCANCDGAHVASSKDCPKWKEEAAIQRVRAESGVSYAEARRRVVGGSSGTPSTSNSISYSAAVIKRPSTSVSIQTDMTWVSSEGPVPITQSMPPPPPPPPPPPASCGGAQSTQKTQASQATQASQSKPSTSPTRNTVRQQTRNSKQPKNKNITPQTDKNTKTKQKSPEKSTTPGTTTAAPIPVLNRFTPLGEQGMDMDERRLMSPSPSRRPLPSPGSSPSVTLGRSTSLSHR</sequence>
<keyword evidence="5" id="KW-1185">Reference proteome</keyword>
<name>A0A2T7NCU9_POMCA</name>
<comment type="caution">
    <text evidence="4">The sequence shown here is derived from an EMBL/GenBank/DDBJ whole genome shotgun (WGS) entry which is preliminary data.</text>
</comment>
<feature type="region of interest" description="Disordered" evidence="2">
    <location>
        <begin position="310"/>
        <end position="460"/>
    </location>
</feature>
<dbReference type="PANTHER" id="PTHR22639">
    <property type="entry name" value="GAG-RELATED PROTEIN"/>
    <property type="match status" value="1"/>
</dbReference>
<keyword evidence="1" id="KW-0863">Zinc-finger</keyword>
<dbReference type="GO" id="GO:0008270">
    <property type="term" value="F:zinc ion binding"/>
    <property type="evidence" value="ECO:0007669"/>
    <property type="project" value="UniProtKB-KW"/>
</dbReference>
<dbReference type="GO" id="GO:0003723">
    <property type="term" value="F:RNA binding"/>
    <property type="evidence" value="ECO:0007669"/>
    <property type="project" value="InterPro"/>
</dbReference>
<evidence type="ECO:0000313" key="5">
    <source>
        <dbReference type="Proteomes" id="UP000245119"/>
    </source>
</evidence>
<feature type="domain" description="CCHC-type" evidence="3">
    <location>
        <begin position="210"/>
        <end position="224"/>
    </location>
</feature>
<dbReference type="SUPFAM" id="SSF57756">
    <property type="entry name" value="Retrovirus zinc finger-like domains"/>
    <property type="match status" value="1"/>
</dbReference>
<feature type="compositionally biased region" description="Polar residues" evidence="2">
    <location>
        <begin position="449"/>
        <end position="460"/>
    </location>
</feature>
<reference evidence="4 5" key="1">
    <citation type="submission" date="2018-04" db="EMBL/GenBank/DDBJ databases">
        <title>The genome of golden apple snail Pomacea canaliculata provides insight into stress tolerance and invasive adaptation.</title>
        <authorList>
            <person name="Liu C."/>
            <person name="Liu B."/>
            <person name="Ren Y."/>
            <person name="Zhang Y."/>
            <person name="Wang H."/>
            <person name="Li S."/>
            <person name="Jiang F."/>
            <person name="Yin L."/>
            <person name="Zhang G."/>
            <person name="Qian W."/>
            <person name="Fan W."/>
        </authorList>
    </citation>
    <scope>NUCLEOTIDE SEQUENCE [LARGE SCALE GENOMIC DNA]</scope>
    <source>
        <strain evidence="4">SZHN2017</strain>
        <tissue evidence="4">Muscle</tissue>
    </source>
</reference>